<dbReference type="AlphaFoldDB" id="A0A853ACY5"/>
<keyword evidence="1" id="KW-0812">Transmembrane</keyword>
<reference evidence="2 3" key="1">
    <citation type="submission" date="2020-07" db="EMBL/GenBank/DDBJ databases">
        <title>Sequencing the genomes of 1000 actinobacteria strains.</title>
        <authorList>
            <person name="Klenk H.-P."/>
        </authorList>
    </citation>
    <scope>NUCLEOTIDE SEQUENCE [LARGE SCALE GENOMIC DNA]</scope>
    <source>
        <strain evidence="2 3">DSM 42178</strain>
    </source>
</reference>
<accession>A0A853ACY5</accession>
<evidence type="ECO:0000313" key="3">
    <source>
        <dbReference type="Proteomes" id="UP000567795"/>
    </source>
</evidence>
<keyword evidence="3" id="KW-1185">Reference proteome</keyword>
<keyword evidence="1" id="KW-0472">Membrane</keyword>
<comment type="caution">
    <text evidence="2">The sequence shown here is derived from an EMBL/GenBank/DDBJ whole genome shotgun (WGS) entry which is preliminary data.</text>
</comment>
<sequence>MEMGRLIGWLARNADGVLAIVVAVVFAFLDLFADVLRDNMVRGATLLVLAALVVGMLQDRARNSGELRHAVDEVRRLSEESRRALLGATDTMAASRVALEELSMARAITGPEVEEALAAARRDTDRWFFKGGTGTYMRAVTLPECVHLARIARRSLTMQLDIIDPSDVRVCERYAHFRTSFTRHLGNPALDGWTPKRTRLESYATVLAACWYAQRLPSLDIEVSLSSTMPTLRWDMSASCLVITQDDPERVNLLVERGKPLYDYYVTELRVSHEQGRPVPLRQAQRLDEEPSVDAARELFERVGLPLPESFSDLDVAAIVSKALHAQNPYRR</sequence>
<dbReference type="EMBL" id="JACBZD010000002">
    <property type="protein sequence ID" value="NYI08308.1"/>
    <property type="molecule type" value="Genomic_DNA"/>
</dbReference>
<dbReference type="Proteomes" id="UP000567795">
    <property type="component" value="Unassembled WGS sequence"/>
</dbReference>
<feature type="transmembrane region" description="Helical" evidence="1">
    <location>
        <begin position="12"/>
        <end position="33"/>
    </location>
</feature>
<dbReference type="RefSeq" id="WP_246451307.1">
    <property type="nucleotide sequence ID" value="NZ_JACBZD010000002.1"/>
</dbReference>
<gene>
    <name evidence="2" type="ORF">FHU37_005337</name>
</gene>
<evidence type="ECO:0000313" key="2">
    <source>
        <dbReference type="EMBL" id="NYI08308.1"/>
    </source>
</evidence>
<name>A0A853ACY5_9ACTN</name>
<organism evidence="2 3">
    <name type="scientific">Allostreptomyces psammosilenae</name>
    <dbReference type="NCBI Taxonomy" id="1892865"/>
    <lineage>
        <taxon>Bacteria</taxon>
        <taxon>Bacillati</taxon>
        <taxon>Actinomycetota</taxon>
        <taxon>Actinomycetes</taxon>
        <taxon>Kitasatosporales</taxon>
        <taxon>Streptomycetaceae</taxon>
        <taxon>Allostreptomyces</taxon>
    </lineage>
</organism>
<proteinExistence type="predicted"/>
<keyword evidence="1" id="KW-1133">Transmembrane helix</keyword>
<protein>
    <submittedName>
        <fullName evidence="2">Uncharacterized protein</fullName>
    </submittedName>
</protein>
<feature type="transmembrane region" description="Helical" evidence="1">
    <location>
        <begin position="39"/>
        <end position="57"/>
    </location>
</feature>
<evidence type="ECO:0000256" key="1">
    <source>
        <dbReference type="SAM" id="Phobius"/>
    </source>
</evidence>